<organism evidence="1 2">
    <name type="scientific">Microbacterium natoriense</name>
    <dbReference type="NCBI Taxonomy" id="284570"/>
    <lineage>
        <taxon>Bacteria</taxon>
        <taxon>Bacillati</taxon>
        <taxon>Actinomycetota</taxon>
        <taxon>Actinomycetes</taxon>
        <taxon>Micrococcales</taxon>
        <taxon>Microbacteriaceae</taxon>
        <taxon>Microbacterium</taxon>
    </lineage>
</organism>
<reference evidence="1 2" key="1">
    <citation type="submission" date="2023-07" db="EMBL/GenBank/DDBJ databases">
        <title>Comparative genomics of wheat-associated soil bacteria to identify genetic determinants of phenazine resistance.</title>
        <authorList>
            <person name="Mouncey N."/>
        </authorList>
    </citation>
    <scope>NUCLEOTIDE SEQUENCE [LARGE SCALE GENOMIC DNA]</scope>
    <source>
        <strain evidence="1 2">W4I9-1</strain>
    </source>
</reference>
<gene>
    <name evidence="1" type="ORF">QFZ53_003709</name>
</gene>
<accession>A0AAW8F157</accession>
<comment type="caution">
    <text evidence="1">The sequence shown here is derived from an EMBL/GenBank/DDBJ whole genome shotgun (WGS) entry which is preliminary data.</text>
</comment>
<evidence type="ECO:0000313" key="1">
    <source>
        <dbReference type="EMBL" id="MDQ0649513.1"/>
    </source>
</evidence>
<name>A0AAW8F157_9MICO</name>
<evidence type="ECO:0000313" key="2">
    <source>
        <dbReference type="Proteomes" id="UP001244427"/>
    </source>
</evidence>
<keyword evidence="2" id="KW-1185">Reference proteome</keyword>
<proteinExistence type="predicted"/>
<dbReference type="Proteomes" id="UP001244427">
    <property type="component" value="Unassembled WGS sequence"/>
</dbReference>
<protein>
    <submittedName>
        <fullName evidence="1">Uncharacterized protein</fullName>
    </submittedName>
</protein>
<dbReference type="EMBL" id="JAUSXV010000001">
    <property type="protein sequence ID" value="MDQ0649513.1"/>
    <property type="molecule type" value="Genomic_DNA"/>
</dbReference>
<dbReference type="RefSeq" id="WP_307298918.1">
    <property type="nucleotide sequence ID" value="NZ_JAUSXV010000001.1"/>
</dbReference>
<sequence length="160" mass="18579">MQLHEIWAKISESWDEWWNYIPEGPLYNYNLGTSNGGASVFGWHDARAILNEDVDIAIEWGMSEDPFENRRDYKPEWAPFPDPTAHLCYADIFYRGALVDRVLMASVDGGRAYLPAPEHKDGKLIVMDRPYQLVRLINDITGTRDFESYFERSGIYKWPA</sequence>
<dbReference type="AlphaFoldDB" id="A0AAW8F157"/>